<dbReference type="RefSeq" id="WP_378017380.1">
    <property type="nucleotide sequence ID" value="NZ_JBHSKT010000005.1"/>
</dbReference>
<evidence type="ECO:0000313" key="1">
    <source>
        <dbReference type="EMBL" id="MFC5271013.1"/>
    </source>
</evidence>
<protein>
    <recommendedName>
        <fullName evidence="3">DUF4377 domain-containing protein</fullName>
    </recommendedName>
</protein>
<accession>A0ABW0E9F4</accession>
<evidence type="ECO:0008006" key="3">
    <source>
        <dbReference type="Google" id="ProtNLM"/>
    </source>
</evidence>
<gene>
    <name evidence="1" type="ORF">ACFPIB_10360</name>
</gene>
<reference evidence="2" key="1">
    <citation type="journal article" date="2019" name="Int. J. Syst. Evol. Microbiol.">
        <title>The Global Catalogue of Microorganisms (GCM) 10K type strain sequencing project: providing services to taxonomists for standard genome sequencing and annotation.</title>
        <authorList>
            <consortium name="The Broad Institute Genomics Platform"/>
            <consortium name="The Broad Institute Genome Sequencing Center for Infectious Disease"/>
            <person name="Wu L."/>
            <person name="Ma J."/>
        </authorList>
    </citation>
    <scope>NUCLEOTIDE SEQUENCE [LARGE SCALE GENOMIC DNA]</scope>
    <source>
        <strain evidence="2">KACC 12602</strain>
    </source>
</reference>
<sequence length="242" mass="26825">MKNYEWLRGNVAKLQRGFRLKSQISGFLSLMVLGISGCDVTNCTEGPEPKGVCNTIVTVEENSCWQSSEGNFWFRTSQGKLLMPTASLVNLPELQNGMRLKIAYDVIEENPQNAVTCNYLVVPELPEQAIKITCAEPLGFCGTEPNPQNCNTFATAETVICGMGVWANIWLRLDDGTLLQPWESNVQGLQLVNGQRYKIGYDLMQRDNRYQNAVICQAVPPMAEAARIHCIEADLTNSTAGK</sequence>
<keyword evidence="2" id="KW-1185">Reference proteome</keyword>
<organism evidence="1 2">
    <name type="scientific">Adhaeribacter terreus</name>
    <dbReference type="NCBI Taxonomy" id="529703"/>
    <lineage>
        <taxon>Bacteria</taxon>
        <taxon>Pseudomonadati</taxon>
        <taxon>Bacteroidota</taxon>
        <taxon>Cytophagia</taxon>
        <taxon>Cytophagales</taxon>
        <taxon>Hymenobacteraceae</taxon>
        <taxon>Adhaeribacter</taxon>
    </lineage>
</organism>
<dbReference type="EMBL" id="JBHSKT010000005">
    <property type="protein sequence ID" value="MFC5271013.1"/>
    <property type="molecule type" value="Genomic_DNA"/>
</dbReference>
<dbReference type="Proteomes" id="UP001596161">
    <property type="component" value="Unassembled WGS sequence"/>
</dbReference>
<evidence type="ECO:0000313" key="2">
    <source>
        <dbReference type="Proteomes" id="UP001596161"/>
    </source>
</evidence>
<comment type="caution">
    <text evidence="1">The sequence shown here is derived from an EMBL/GenBank/DDBJ whole genome shotgun (WGS) entry which is preliminary data.</text>
</comment>
<proteinExistence type="predicted"/>
<name>A0ABW0E9F4_9BACT</name>